<name>A0ABW5M3J6_9BACT</name>
<feature type="compositionally biased region" description="Polar residues" evidence="4">
    <location>
        <begin position="394"/>
        <end position="403"/>
    </location>
</feature>
<dbReference type="EMBL" id="JBHULN010000004">
    <property type="protein sequence ID" value="MFD2570696.1"/>
    <property type="molecule type" value="Genomic_DNA"/>
</dbReference>
<dbReference type="SUPFAM" id="SSF56935">
    <property type="entry name" value="Porins"/>
    <property type="match status" value="1"/>
</dbReference>
<dbReference type="SUPFAM" id="SSF49452">
    <property type="entry name" value="Starch-binding domain-like"/>
    <property type="match status" value="1"/>
</dbReference>
<gene>
    <name evidence="7" type="ORF">ACFSUS_08640</name>
</gene>
<comment type="caution">
    <text evidence="7">The sequence shown here is derived from an EMBL/GenBank/DDBJ whole genome shotgun (WGS) entry which is preliminary data.</text>
</comment>
<dbReference type="InterPro" id="IPR036942">
    <property type="entry name" value="Beta-barrel_TonB_sf"/>
</dbReference>
<dbReference type="Pfam" id="PF13620">
    <property type="entry name" value="CarboxypepD_reg"/>
    <property type="match status" value="1"/>
</dbReference>
<evidence type="ECO:0000313" key="8">
    <source>
        <dbReference type="Proteomes" id="UP001597469"/>
    </source>
</evidence>
<feature type="compositionally biased region" description="Gly residues" evidence="4">
    <location>
        <begin position="992"/>
        <end position="1006"/>
    </location>
</feature>
<sequence>MKQLLYSFFFIACISILSSQNFAQAQSGAIRGTVVDSVTRKPLLEASVSLLSGRDSSLVTFGITDGDGHFTFPKVAEGQYRVLVTYVGYRSKVRRVSVTSATPAVDAGTLDLVAQSQTLGEVQVQGERAPIAVKGDTLEFNAGSFKTRPNAQVEELLKKLPGVQVDRDGTVTAQGQAVKKVLVDGKPFFGDDPKMATRNLPADIIDKVQLFDQMSEQSAFSGVDDGNRDKTINITTKKDKRKGSFGQESIGVGPKPGDNARYNGRVSLNQFNGSRQISVLGMANNINQQGFTAQDLGLGGSFGGAGQGQGGGGGSNVIRGGAGGGNFGGQNQVGSNAITQSWAGGLNYRDAWGKKVDVASSYNISNTNTFTNQSSRRENVLPTTDVVNGGTPARTDSSFVRYQTNGSTNSNTNNRANLRLDYRLDSLTTIRLIPSVSWLNSSYNNTSQSRTLSGPDTTNTSSTNYRSTGNGLNANNQLLLFRKFRKRGRTVSLNWNVSANDQENIGFNQSQNRFVRANTPLSTTAVSTTAVSGTATPGSQTAVNGLFDRNINQRSSQQTNSMTNSINVSYTEPLSLRQTLEFHYTVSMNRNTSDRIVNDRNESTGQYDRFNTLLSNSFINTFNTNRGGVTWQTRRLKYSYSLGLDGQQTSMRSDNVRSDTSLGRIDISRTYTSLLPNAMFTYNFARNRALRINYRTRINAPSVNQLQPVFNNTNPLNIQTGNPSLQPEFNQTLSLNFNRFEPNTFRNLFAFLNISRTDNKIVNSTTFTQAGAQTTQPINTDGYYTVNGSLVLGQPVKFGEQKANLNFTTNVTYNRGTSFINNQSNQSRNWFVGQGVGISSNFTEKLDLNLVGNINLQSAKYSLQPQQNTTFLNQTVTLDVFYQLPFNFTISTDVYYNRYGGNSASFNQSFTLWNATLAKQLFKQKQAELRFQAFDLLNQNRSIVRNVTDTYVEEVQSQVLNRYFMVSFVYNLRNFGAGITPPRDPFQERGSGNRGGRGQGGGFRRN</sequence>
<evidence type="ECO:0000256" key="1">
    <source>
        <dbReference type="ARBA" id="ARBA00004442"/>
    </source>
</evidence>
<feature type="region of interest" description="Disordered" evidence="4">
    <location>
        <begin position="981"/>
        <end position="1006"/>
    </location>
</feature>
<feature type="compositionally biased region" description="Low complexity" evidence="4">
    <location>
        <begin position="457"/>
        <end position="469"/>
    </location>
</feature>
<dbReference type="Proteomes" id="UP001597469">
    <property type="component" value="Unassembled WGS sequence"/>
</dbReference>
<feature type="domain" description="Outer membrane protein beta-barrel" evidence="6">
    <location>
        <begin position="549"/>
        <end position="864"/>
    </location>
</feature>
<keyword evidence="3" id="KW-0998">Cell outer membrane</keyword>
<evidence type="ECO:0000256" key="3">
    <source>
        <dbReference type="ARBA" id="ARBA00023237"/>
    </source>
</evidence>
<dbReference type="Pfam" id="PF14905">
    <property type="entry name" value="OMP_b-brl_3"/>
    <property type="match status" value="1"/>
</dbReference>
<feature type="region of interest" description="Disordered" evidence="4">
    <location>
        <begin position="239"/>
        <end position="261"/>
    </location>
</feature>
<feature type="region of interest" description="Disordered" evidence="4">
    <location>
        <begin position="444"/>
        <end position="469"/>
    </location>
</feature>
<feature type="compositionally biased region" description="Polar residues" evidence="4">
    <location>
        <begin position="444"/>
        <end position="456"/>
    </location>
</feature>
<dbReference type="Gene3D" id="2.60.40.1120">
    <property type="entry name" value="Carboxypeptidase-like, regulatory domain"/>
    <property type="match status" value="1"/>
</dbReference>
<comment type="subcellular location">
    <subcellularLocation>
        <location evidence="1">Cell outer membrane</location>
    </subcellularLocation>
</comment>
<protein>
    <submittedName>
        <fullName evidence="7">Outer membrane beta-barrel family protein</fullName>
    </submittedName>
</protein>
<dbReference type="RefSeq" id="WP_381521593.1">
    <property type="nucleotide sequence ID" value="NZ_JBHULN010000004.1"/>
</dbReference>
<organism evidence="7 8">
    <name type="scientific">Spirosoma soli</name>
    <dbReference type="NCBI Taxonomy" id="1770529"/>
    <lineage>
        <taxon>Bacteria</taxon>
        <taxon>Pseudomonadati</taxon>
        <taxon>Bacteroidota</taxon>
        <taxon>Cytophagia</taxon>
        <taxon>Cytophagales</taxon>
        <taxon>Cytophagaceae</taxon>
        <taxon>Spirosoma</taxon>
    </lineage>
</organism>
<evidence type="ECO:0000256" key="4">
    <source>
        <dbReference type="SAM" id="MobiDB-lite"/>
    </source>
</evidence>
<evidence type="ECO:0000256" key="5">
    <source>
        <dbReference type="SAM" id="SignalP"/>
    </source>
</evidence>
<evidence type="ECO:0000256" key="2">
    <source>
        <dbReference type="ARBA" id="ARBA00023136"/>
    </source>
</evidence>
<accession>A0ABW5M3J6</accession>
<reference evidence="8" key="1">
    <citation type="journal article" date="2019" name="Int. J. Syst. Evol. Microbiol.">
        <title>The Global Catalogue of Microorganisms (GCM) 10K type strain sequencing project: providing services to taxonomists for standard genome sequencing and annotation.</title>
        <authorList>
            <consortium name="The Broad Institute Genomics Platform"/>
            <consortium name="The Broad Institute Genome Sequencing Center for Infectious Disease"/>
            <person name="Wu L."/>
            <person name="Ma J."/>
        </authorList>
    </citation>
    <scope>NUCLEOTIDE SEQUENCE [LARGE SCALE GENOMIC DNA]</scope>
    <source>
        <strain evidence="8">KCTC 42805</strain>
    </source>
</reference>
<feature type="chain" id="PRO_5047187801" evidence="5">
    <location>
        <begin position="26"/>
        <end position="1006"/>
    </location>
</feature>
<feature type="region of interest" description="Disordered" evidence="4">
    <location>
        <begin position="382"/>
        <end position="413"/>
    </location>
</feature>
<keyword evidence="8" id="KW-1185">Reference proteome</keyword>
<dbReference type="Gene3D" id="2.40.170.20">
    <property type="entry name" value="TonB-dependent receptor, beta-barrel domain"/>
    <property type="match status" value="1"/>
</dbReference>
<dbReference type="InterPro" id="IPR041700">
    <property type="entry name" value="OMP_b-brl_3"/>
</dbReference>
<proteinExistence type="predicted"/>
<feature type="signal peptide" evidence="5">
    <location>
        <begin position="1"/>
        <end position="25"/>
    </location>
</feature>
<evidence type="ECO:0000259" key="6">
    <source>
        <dbReference type="Pfam" id="PF14905"/>
    </source>
</evidence>
<evidence type="ECO:0000313" key="7">
    <source>
        <dbReference type="EMBL" id="MFD2570696.1"/>
    </source>
</evidence>
<dbReference type="InterPro" id="IPR013784">
    <property type="entry name" value="Carb-bd-like_fold"/>
</dbReference>
<keyword evidence="2" id="KW-0472">Membrane</keyword>
<feature type="compositionally biased region" description="Low complexity" evidence="4">
    <location>
        <begin position="404"/>
        <end position="413"/>
    </location>
</feature>
<keyword evidence="5" id="KW-0732">Signal</keyword>